<dbReference type="Gene3D" id="3.30.230.10">
    <property type="match status" value="1"/>
</dbReference>
<dbReference type="GO" id="GO:0003924">
    <property type="term" value="F:GTPase activity"/>
    <property type="evidence" value="ECO:0007669"/>
    <property type="project" value="TreeGrafter"/>
</dbReference>
<proteinExistence type="predicted"/>
<evidence type="ECO:0000256" key="1">
    <source>
        <dbReference type="SAM" id="MobiDB-lite"/>
    </source>
</evidence>
<gene>
    <name evidence="3" type="ORF">EZS28_021738</name>
</gene>
<organism evidence="3 4">
    <name type="scientific">Streblomastix strix</name>
    <dbReference type="NCBI Taxonomy" id="222440"/>
    <lineage>
        <taxon>Eukaryota</taxon>
        <taxon>Metamonada</taxon>
        <taxon>Preaxostyla</taxon>
        <taxon>Oxymonadida</taxon>
        <taxon>Streblomastigidae</taxon>
        <taxon>Streblomastix</taxon>
    </lineage>
</organism>
<dbReference type="Gene3D" id="3.30.70.240">
    <property type="match status" value="1"/>
</dbReference>
<dbReference type="SMART" id="SM00838">
    <property type="entry name" value="EFG_C"/>
    <property type="match status" value="1"/>
</dbReference>
<evidence type="ECO:0000313" key="4">
    <source>
        <dbReference type="Proteomes" id="UP000324800"/>
    </source>
</evidence>
<dbReference type="Gene3D" id="3.30.70.870">
    <property type="entry name" value="Elongation Factor G (Translational Gtpase), domain 3"/>
    <property type="match status" value="1"/>
</dbReference>
<dbReference type="CDD" id="cd04096">
    <property type="entry name" value="eEF2_snRNP_like_C"/>
    <property type="match status" value="1"/>
</dbReference>
<dbReference type="Pfam" id="PF00679">
    <property type="entry name" value="EFG_C"/>
    <property type="match status" value="1"/>
</dbReference>
<dbReference type="PANTHER" id="PTHR42908:SF3">
    <property type="entry name" value="ELONGATION FACTOR-LIKE GTPASE 1"/>
    <property type="match status" value="1"/>
</dbReference>
<dbReference type="InterPro" id="IPR009000">
    <property type="entry name" value="Transl_B-barrel_sf"/>
</dbReference>
<dbReference type="SUPFAM" id="SSF54980">
    <property type="entry name" value="EF-G C-terminal domain-like"/>
    <property type="match status" value="1"/>
</dbReference>
<feature type="compositionally biased region" description="Polar residues" evidence="1">
    <location>
        <begin position="423"/>
        <end position="437"/>
    </location>
</feature>
<dbReference type="PANTHER" id="PTHR42908">
    <property type="entry name" value="TRANSLATION ELONGATION FACTOR-RELATED"/>
    <property type="match status" value="1"/>
</dbReference>
<dbReference type="EMBL" id="SNRW01006617">
    <property type="protein sequence ID" value="KAA6382737.1"/>
    <property type="molecule type" value="Genomic_DNA"/>
</dbReference>
<dbReference type="Pfam" id="PF03144">
    <property type="entry name" value="GTP_EFTU_D2"/>
    <property type="match status" value="1"/>
</dbReference>
<dbReference type="InterPro" id="IPR004161">
    <property type="entry name" value="EFTu-like_2"/>
</dbReference>
<dbReference type="GO" id="GO:0042256">
    <property type="term" value="P:cytosolic ribosome assembly"/>
    <property type="evidence" value="ECO:0007669"/>
    <property type="project" value="TreeGrafter"/>
</dbReference>
<dbReference type="GO" id="GO:0043022">
    <property type="term" value="F:ribosome binding"/>
    <property type="evidence" value="ECO:0007669"/>
    <property type="project" value="TreeGrafter"/>
</dbReference>
<feature type="compositionally biased region" description="Basic and acidic residues" evidence="1">
    <location>
        <begin position="606"/>
        <end position="633"/>
    </location>
</feature>
<feature type="region of interest" description="Disordered" evidence="1">
    <location>
        <begin position="879"/>
        <end position="902"/>
    </location>
</feature>
<dbReference type="InterPro" id="IPR035647">
    <property type="entry name" value="EFG_III/V"/>
</dbReference>
<dbReference type="InterPro" id="IPR014721">
    <property type="entry name" value="Ribsml_uS5_D2-typ_fold_subgr"/>
</dbReference>
<feature type="compositionally biased region" description="Polar residues" evidence="1">
    <location>
        <begin position="644"/>
        <end position="678"/>
    </location>
</feature>
<name>A0A5J4VJE2_9EUKA</name>
<dbReference type="OrthoDB" id="364892at2759"/>
<feature type="region of interest" description="Disordered" evidence="1">
    <location>
        <begin position="606"/>
        <end position="678"/>
    </location>
</feature>
<dbReference type="GO" id="GO:1990904">
    <property type="term" value="C:ribonucleoprotein complex"/>
    <property type="evidence" value="ECO:0007669"/>
    <property type="project" value="TreeGrafter"/>
</dbReference>
<sequence length="959" mass="105488">MNSQSENVGNAQTTAITVSSAPSAELRAFHRSILSHWLPLAHCVLDCVMDLIPNPNQAQWARLKKIIGIGSEGSSNNYNYLNNQITVAYVSKLFVGSRDVEIGEHSMIIDKTTASLNRAIASPQSSTSAQLSNAATAAADEAARNDRFVAFTRVYCGTLRVGDHIYVLKRGHNPPNVIKSSETKIAILYMLMGKNLVQVDEVRAGCICGIGGISPHIMKSATLSTSPYCPLLHSNTAPTQQPIVKVAVNVPSINDLKALEDGLRLLQQADPSVEVTLERRGWFGSSGSNESIGSVVGSGFGLSSGYGGNLGELGALSAGGIGNSSGQYIIAACGEIHLQQCIEDLRDRYARIEGIYFSEPIVSFKETVITLPYSQHKHSLTVINQLSTPGNLIQSGLIGQSLQQQSSTMNKQTPQNNIQKQSANTIQSKGAQLTRSQTNKEQDKKDGLTWSYIERTTPNKAITIGVWAASLPWDVVLEIDKSEALDQIQQSDGTYLLSHLAEKLIGEKELAGFYADGDQASEDQRLIARKQRRFWLKEMQNVWSLGPKGAQSNLLISHITSQQLSWHPLFTEVILGPLAAELDKEKMNKIVEKEIHIEKEINLEKDKKGDNKKQKEQEKIKGKVKEKERRIERIQQNQFDKSAEQSQCNTTSFPTSNDEKSQQQFSLIPSPSQSPSYIANSNITSQQQMQQNIHIRIPFDLPLSLSNSLISGFHMACAEGPLCEEPLAGVMICLEGVWRNIIKKPGNENDADNSEQQKQGLLPLFDSYGPLSGQLMSTMKDACREAVQQCQLRLVEAIFKCDVQTTEEQLGTVYGVLSKRRAKFGSDDIREGTQFYTIQAFLPAASCFGLADDLHNSSSGVAQAQISFSHWAILNVDPDPTREPVTADERHTRDRERDEIGDGSLAAAPNIARDFVINIRKRKVLVGIAESSCVFGSGKGPLDDGNDRKTVKYYNDIQW</sequence>
<dbReference type="InterPro" id="IPR000640">
    <property type="entry name" value="EFG_V-like"/>
</dbReference>
<dbReference type="SUPFAM" id="SSF54211">
    <property type="entry name" value="Ribosomal protein S5 domain 2-like"/>
    <property type="match status" value="1"/>
</dbReference>
<dbReference type="InterPro" id="IPR020568">
    <property type="entry name" value="Ribosomal_Su5_D2-typ_SF"/>
</dbReference>
<protein>
    <submittedName>
        <fullName evidence="3">Putative Ribosome assembly protein 1</fullName>
    </submittedName>
</protein>
<evidence type="ECO:0000259" key="2">
    <source>
        <dbReference type="SMART" id="SM00838"/>
    </source>
</evidence>
<feature type="domain" description="Elongation factor EFG" evidence="2">
    <location>
        <begin position="793"/>
        <end position="885"/>
    </location>
</feature>
<dbReference type="CDD" id="cd16268">
    <property type="entry name" value="EF2_II"/>
    <property type="match status" value="1"/>
</dbReference>
<feature type="region of interest" description="Disordered" evidence="1">
    <location>
        <begin position="423"/>
        <end position="445"/>
    </location>
</feature>
<dbReference type="GO" id="GO:0005829">
    <property type="term" value="C:cytosol"/>
    <property type="evidence" value="ECO:0007669"/>
    <property type="project" value="TreeGrafter"/>
</dbReference>
<dbReference type="SUPFAM" id="SSF50447">
    <property type="entry name" value="Translation proteins"/>
    <property type="match status" value="1"/>
</dbReference>
<evidence type="ECO:0000313" key="3">
    <source>
        <dbReference type="EMBL" id="KAA6382737.1"/>
    </source>
</evidence>
<reference evidence="3 4" key="1">
    <citation type="submission" date="2019-03" db="EMBL/GenBank/DDBJ databases">
        <title>Single cell metagenomics reveals metabolic interactions within the superorganism composed of flagellate Streblomastix strix and complex community of Bacteroidetes bacteria on its surface.</title>
        <authorList>
            <person name="Treitli S.C."/>
            <person name="Kolisko M."/>
            <person name="Husnik F."/>
            <person name="Keeling P."/>
            <person name="Hampl V."/>
        </authorList>
    </citation>
    <scope>NUCLEOTIDE SEQUENCE [LARGE SCALE GENOMIC DNA]</scope>
    <source>
        <strain evidence="3">ST1C</strain>
    </source>
</reference>
<dbReference type="Proteomes" id="UP000324800">
    <property type="component" value="Unassembled WGS sequence"/>
</dbReference>
<dbReference type="Gene3D" id="2.40.30.10">
    <property type="entry name" value="Translation factors"/>
    <property type="match status" value="1"/>
</dbReference>
<dbReference type="AlphaFoldDB" id="A0A5J4VJE2"/>
<comment type="caution">
    <text evidence="3">The sequence shown here is derived from an EMBL/GenBank/DDBJ whole genome shotgun (WGS) entry which is preliminary data.</text>
</comment>
<feature type="compositionally biased region" description="Basic and acidic residues" evidence="1">
    <location>
        <begin position="879"/>
        <end position="900"/>
    </location>
</feature>
<accession>A0A5J4VJE2</accession>
<dbReference type="GO" id="GO:0005525">
    <property type="term" value="F:GTP binding"/>
    <property type="evidence" value="ECO:0007669"/>
    <property type="project" value="InterPro"/>
</dbReference>